<keyword evidence="7" id="KW-1185">Reference proteome</keyword>
<protein>
    <recommendedName>
        <fullName evidence="5">Glycosyltransferase</fullName>
        <ecNumber evidence="5">2.4.1.-</ecNumber>
    </recommendedName>
</protein>
<evidence type="ECO:0000256" key="3">
    <source>
        <dbReference type="ARBA" id="ARBA00053747"/>
    </source>
</evidence>
<dbReference type="CDD" id="cd03784">
    <property type="entry name" value="GT1_Gtf-like"/>
    <property type="match status" value="1"/>
</dbReference>
<proteinExistence type="inferred from homology"/>
<evidence type="ECO:0000256" key="2">
    <source>
        <dbReference type="ARBA" id="ARBA00022679"/>
    </source>
</evidence>
<evidence type="ECO:0000313" key="6">
    <source>
        <dbReference type="EMBL" id="KAJ9559282.1"/>
    </source>
</evidence>
<dbReference type="FunFam" id="3.40.50.2000:FF:000056">
    <property type="entry name" value="Glycosyltransferase"/>
    <property type="match status" value="1"/>
</dbReference>
<dbReference type="PROSITE" id="PS00375">
    <property type="entry name" value="UDPGT"/>
    <property type="match status" value="1"/>
</dbReference>
<organism evidence="6 7">
    <name type="scientific">Centaurea solstitialis</name>
    <name type="common">yellow star-thistle</name>
    <dbReference type="NCBI Taxonomy" id="347529"/>
    <lineage>
        <taxon>Eukaryota</taxon>
        <taxon>Viridiplantae</taxon>
        <taxon>Streptophyta</taxon>
        <taxon>Embryophyta</taxon>
        <taxon>Tracheophyta</taxon>
        <taxon>Spermatophyta</taxon>
        <taxon>Magnoliopsida</taxon>
        <taxon>eudicotyledons</taxon>
        <taxon>Gunneridae</taxon>
        <taxon>Pentapetalae</taxon>
        <taxon>asterids</taxon>
        <taxon>campanulids</taxon>
        <taxon>Asterales</taxon>
        <taxon>Asteraceae</taxon>
        <taxon>Carduoideae</taxon>
        <taxon>Cardueae</taxon>
        <taxon>Centaureinae</taxon>
        <taxon>Centaurea</taxon>
    </lineage>
</organism>
<evidence type="ECO:0000313" key="7">
    <source>
        <dbReference type="Proteomes" id="UP001172457"/>
    </source>
</evidence>
<reference evidence="6" key="1">
    <citation type="submission" date="2023-03" db="EMBL/GenBank/DDBJ databases">
        <title>Chromosome-scale reference genome and RAD-based genetic map of yellow starthistle (Centaurea solstitialis) reveal putative structural variation and QTLs associated with invader traits.</title>
        <authorList>
            <person name="Reatini B."/>
            <person name="Cang F.A."/>
            <person name="Jiang Q."/>
            <person name="Mckibben M.T.W."/>
            <person name="Barker M.S."/>
            <person name="Rieseberg L.H."/>
            <person name="Dlugosch K.M."/>
        </authorList>
    </citation>
    <scope>NUCLEOTIDE SEQUENCE</scope>
    <source>
        <strain evidence="6">CAN-66</strain>
        <tissue evidence="6">Leaf</tissue>
    </source>
</reference>
<sequence length="484" mass="53690">MDSGGIHLHVVFLHAFVPGHMIPLVQLARLFAGRGVRSTIITTFHNALTFQPSVDRGMAAGHPLHVHLLNFPASELGLRAGVENVGAAATAEEVSAVLRSMILLQPQMEQTIRDLSPDCIFSDMFYTWTVDLADELNIPRLYFHPSNFLYQSVLHSLKVYGPHHEAKSESESFVVPGLPDKITMKRSEVSEHLKVKTSWGEVMEKVAQSEKRSYGLVHNTFYEIEPAYVEHNKTFKGTKIYPIGPLFQFFEKDDADTGGVPEKHGCLSWLDDRKPNSVIYACFGSMVRFPDAQITEIALALEECKRPFVWVVRKKVGEQVIGGMPEGFQERIEKENKGLILTEWAPQVEILQHPAIGGFLTHCGWNSVLEAMVAGVPLIRWPLYYDQFYNDKLVELLGIGVGMGVDVWNSSVVVTSPIIKKERIIEAIGTLTGESDIAESIRSKSKVVSVLAKQAVEPGGSSFNGLTTLIEELKAIKLGSKSLP</sequence>
<dbReference type="Gene3D" id="3.40.50.2000">
    <property type="entry name" value="Glycogen Phosphorylase B"/>
    <property type="match status" value="2"/>
</dbReference>
<dbReference type="EC" id="2.4.1.-" evidence="5"/>
<dbReference type="AlphaFoldDB" id="A0AA38WFF9"/>
<dbReference type="InterPro" id="IPR035595">
    <property type="entry name" value="UDP_glycos_trans_CS"/>
</dbReference>
<accession>A0AA38WFF9</accession>
<dbReference type="GO" id="GO:0035251">
    <property type="term" value="F:UDP-glucosyltransferase activity"/>
    <property type="evidence" value="ECO:0007669"/>
    <property type="project" value="TreeGrafter"/>
</dbReference>
<dbReference type="PANTHER" id="PTHR48047">
    <property type="entry name" value="GLYCOSYLTRANSFERASE"/>
    <property type="match status" value="1"/>
</dbReference>
<comment type="similarity">
    <text evidence="1 4">Belongs to the UDP-glycosyltransferase family.</text>
</comment>
<dbReference type="PANTHER" id="PTHR48047:SF150">
    <property type="entry name" value="SOLANIDINE UDP-GLUCOSE GLUCOSYLTRANSFERASE 1"/>
    <property type="match status" value="1"/>
</dbReference>
<dbReference type="SUPFAM" id="SSF53756">
    <property type="entry name" value="UDP-Glycosyltransferase/glycogen phosphorylase"/>
    <property type="match status" value="1"/>
</dbReference>
<dbReference type="InterPro" id="IPR002213">
    <property type="entry name" value="UDP_glucos_trans"/>
</dbReference>
<dbReference type="EMBL" id="JARYMX010000003">
    <property type="protein sequence ID" value="KAJ9559282.1"/>
    <property type="molecule type" value="Genomic_DNA"/>
</dbReference>
<evidence type="ECO:0000256" key="4">
    <source>
        <dbReference type="RuleBase" id="RU003718"/>
    </source>
</evidence>
<dbReference type="Pfam" id="PF00201">
    <property type="entry name" value="UDPGT"/>
    <property type="match status" value="1"/>
</dbReference>
<evidence type="ECO:0000256" key="1">
    <source>
        <dbReference type="ARBA" id="ARBA00009995"/>
    </source>
</evidence>
<keyword evidence="4" id="KW-0328">Glycosyltransferase</keyword>
<comment type="caution">
    <text evidence="6">The sequence shown here is derived from an EMBL/GenBank/DDBJ whole genome shotgun (WGS) entry which is preliminary data.</text>
</comment>
<evidence type="ECO:0000256" key="5">
    <source>
        <dbReference type="RuleBase" id="RU362057"/>
    </source>
</evidence>
<dbReference type="Proteomes" id="UP001172457">
    <property type="component" value="Chromosome 3"/>
</dbReference>
<keyword evidence="2 4" id="KW-0808">Transferase</keyword>
<gene>
    <name evidence="6" type="ORF">OSB04_013896</name>
</gene>
<comment type="function">
    <text evidence="3">May glycosylate diterpenes or flavonols in leaves.</text>
</comment>
<name>A0AA38WFF9_9ASTR</name>